<dbReference type="EMBL" id="CABPRJ010002430">
    <property type="protein sequence ID" value="VVC46055.1"/>
    <property type="molecule type" value="Genomic_DNA"/>
</dbReference>
<dbReference type="InterPro" id="IPR008251">
    <property type="entry name" value="Chromo_shadow_dom"/>
</dbReference>
<dbReference type="InterPro" id="IPR023780">
    <property type="entry name" value="Chromo_domain"/>
</dbReference>
<dbReference type="PANTHER" id="PTHR22812">
    <property type="entry name" value="CHROMOBOX PROTEIN"/>
    <property type="match status" value="1"/>
</dbReference>
<dbReference type="PROSITE" id="PS50013">
    <property type="entry name" value="CHROMO_2"/>
    <property type="match status" value="1"/>
</dbReference>
<dbReference type="Gene3D" id="2.40.50.40">
    <property type="match status" value="2"/>
</dbReference>
<dbReference type="SUPFAM" id="SSF54160">
    <property type="entry name" value="Chromo domain-like"/>
    <property type="match status" value="2"/>
</dbReference>
<evidence type="ECO:0000313" key="5">
    <source>
        <dbReference type="EMBL" id="VVC46055.1"/>
    </source>
</evidence>
<feature type="domain" description="Chromo" evidence="4">
    <location>
        <begin position="26"/>
        <end position="84"/>
    </location>
</feature>
<protein>
    <submittedName>
        <fullName evidence="5">Chromo shadow domain,Chromo/chromo shadow domain,Chromo domain,Chromo domain-like</fullName>
    </submittedName>
</protein>
<dbReference type="SMART" id="SM00298">
    <property type="entry name" value="CHROMO"/>
    <property type="match status" value="1"/>
</dbReference>
<keyword evidence="2" id="KW-0539">Nucleus</keyword>
<evidence type="ECO:0000313" key="6">
    <source>
        <dbReference type="Proteomes" id="UP000325440"/>
    </source>
</evidence>
<dbReference type="InterPro" id="IPR051219">
    <property type="entry name" value="Heterochromatin_chromo-domain"/>
</dbReference>
<dbReference type="OrthoDB" id="273092at2759"/>
<dbReference type="Pfam" id="PF00385">
    <property type="entry name" value="Chromo"/>
    <property type="match status" value="1"/>
</dbReference>
<dbReference type="GO" id="GO:0005634">
    <property type="term" value="C:nucleus"/>
    <property type="evidence" value="ECO:0007669"/>
    <property type="project" value="UniProtKB-SubCell"/>
</dbReference>
<reference evidence="5 6" key="1">
    <citation type="submission" date="2019-08" db="EMBL/GenBank/DDBJ databases">
        <authorList>
            <person name="Alioto T."/>
            <person name="Alioto T."/>
            <person name="Gomez Garrido J."/>
        </authorList>
    </citation>
    <scope>NUCLEOTIDE SEQUENCE [LARGE SCALE GENOMIC DNA]</scope>
</reference>
<dbReference type="InterPro" id="IPR016197">
    <property type="entry name" value="Chromo-like_dom_sf"/>
</dbReference>
<name>A0A5E4NSV2_9HEMI</name>
<dbReference type="AlphaFoldDB" id="A0A5E4NSV2"/>
<feature type="compositionally biased region" description="Basic and acidic residues" evidence="3">
    <location>
        <begin position="77"/>
        <end position="87"/>
    </location>
</feature>
<dbReference type="InterPro" id="IPR000953">
    <property type="entry name" value="Chromo/chromo_shadow_dom"/>
</dbReference>
<evidence type="ECO:0000256" key="3">
    <source>
        <dbReference type="SAM" id="MobiDB-lite"/>
    </source>
</evidence>
<dbReference type="Pfam" id="PF01393">
    <property type="entry name" value="Chromo_shadow"/>
    <property type="match status" value="1"/>
</dbReference>
<evidence type="ECO:0000256" key="1">
    <source>
        <dbReference type="ARBA" id="ARBA00004123"/>
    </source>
</evidence>
<dbReference type="Proteomes" id="UP000325440">
    <property type="component" value="Unassembled WGS sequence"/>
</dbReference>
<gene>
    <name evidence="5" type="ORF">CINCED_3A025655</name>
</gene>
<feature type="compositionally biased region" description="Acidic residues" evidence="3">
    <location>
        <begin position="94"/>
        <end position="207"/>
    </location>
</feature>
<comment type="subcellular location">
    <subcellularLocation>
        <location evidence="1">Nucleus</location>
    </subcellularLocation>
</comment>
<sequence length="284" mass="33439">MEHVLLPYRGTEFISSTTTHNPEEQFFVEKILKKNVIGNYVYYFIKWKNYDDDENTWELGKNLHCMEIINEYEENLKSQEQPKRVDNVDIDNNIADEEDDVNEADDINEEPDDVNEADDINEEPDDVNEADDANEEPDDVNEADDINEEADDINEEADDINEEADDNNEESDDFSEDSDDIDEEADDDDEYEDVEEEEEEEVEEIKSDEDDVLIEYNGYCKHDMIEIVGTTFIDDELTFLIKLRNDTIILFPANVANKLCPQMVIRFYEPNFIYNHPKFRNRHR</sequence>
<evidence type="ECO:0000256" key="2">
    <source>
        <dbReference type="ARBA" id="ARBA00023242"/>
    </source>
</evidence>
<feature type="region of interest" description="Disordered" evidence="3">
    <location>
        <begin position="77"/>
        <end position="207"/>
    </location>
</feature>
<dbReference type="CDD" id="cd00034">
    <property type="entry name" value="CSD"/>
    <property type="match status" value="1"/>
</dbReference>
<keyword evidence="6" id="KW-1185">Reference proteome</keyword>
<proteinExistence type="predicted"/>
<dbReference type="GO" id="GO:0005694">
    <property type="term" value="C:chromosome"/>
    <property type="evidence" value="ECO:0007669"/>
    <property type="project" value="UniProtKB-ARBA"/>
</dbReference>
<dbReference type="CDD" id="cd00024">
    <property type="entry name" value="CD_CSD"/>
    <property type="match status" value="1"/>
</dbReference>
<evidence type="ECO:0000259" key="4">
    <source>
        <dbReference type="PROSITE" id="PS50013"/>
    </source>
</evidence>
<organism evidence="5 6">
    <name type="scientific">Cinara cedri</name>
    <dbReference type="NCBI Taxonomy" id="506608"/>
    <lineage>
        <taxon>Eukaryota</taxon>
        <taxon>Metazoa</taxon>
        <taxon>Ecdysozoa</taxon>
        <taxon>Arthropoda</taxon>
        <taxon>Hexapoda</taxon>
        <taxon>Insecta</taxon>
        <taxon>Pterygota</taxon>
        <taxon>Neoptera</taxon>
        <taxon>Paraneoptera</taxon>
        <taxon>Hemiptera</taxon>
        <taxon>Sternorrhyncha</taxon>
        <taxon>Aphidomorpha</taxon>
        <taxon>Aphidoidea</taxon>
        <taxon>Aphididae</taxon>
        <taxon>Lachninae</taxon>
        <taxon>Cinara</taxon>
    </lineage>
</organism>
<accession>A0A5E4NSV2</accession>
<dbReference type="SMART" id="SM00300">
    <property type="entry name" value="ChSh"/>
    <property type="match status" value="1"/>
</dbReference>